<reference evidence="1" key="1">
    <citation type="submission" date="2020-08" db="EMBL/GenBank/DDBJ databases">
        <title>Multicomponent nature underlies the extraordinary mechanical properties of spider dragline silk.</title>
        <authorList>
            <person name="Kono N."/>
            <person name="Nakamura H."/>
            <person name="Mori M."/>
            <person name="Yoshida Y."/>
            <person name="Ohtoshi R."/>
            <person name="Malay A.D."/>
            <person name="Moran D.A.P."/>
            <person name="Tomita M."/>
            <person name="Numata K."/>
            <person name="Arakawa K."/>
        </authorList>
    </citation>
    <scope>NUCLEOTIDE SEQUENCE</scope>
</reference>
<name>A0A8X6VYB8_TRICX</name>
<organism evidence="1 2">
    <name type="scientific">Trichonephila clavipes</name>
    <name type="common">Golden silk orbweaver</name>
    <name type="synonym">Nephila clavipes</name>
    <dbReference type="NCBI Taxonomy" id="2585209"/>
    <lineage>
        <taxon>Eukaryota</taxon>
        <taxon>Metazoa</taxon>
        <taxon>Ecdysozoa</taxon>
        <taxon>Arthropoda</taxon>
        <taxon>Chelicerata</taxon>
        <taxon>Arachnida</taxon>
        <taxon>Araneae</taxon>
        <taxon>Araneomorphae</taxon>
        <taxon>Entelegynae</taxon>
        <taxon>Araneoidea</taxon>
        <taxon>Nephilidae</taxon>
        <taxon>Trichonephila</taxon>
    </lineage>
</organism>
<gene>
    <name evidence="1" type="ORF">TNCV_2690231</name>
</gene>
<evidence type="ECO:0000313" key="2">
    <source>
        <dbReference type="Proteomes" id="UP000887159"/>
    </source>
</evidence>
<comment type="caution">
    <text evidence="1">The sequence shown here is derived from an EMBL/GenBank/DDBJ whole genome shotgun (WGS) entry which is preliminary data.</text>
</comment>
<keyword evidence="2" id="KW-1185">Reference proteome</keyword>
<accession>A0A8X6VYB8</accession>
<dbReference type="EMBL" id="BMAU01021370">
    <property type="protein sequence ID" value="GFY24832.1"/>
    <property type="molecule type" value="Genomic_DNA"/>
</dbReference>
<protein>
    <submittedName>
        <fullName evidence="1">Uncharacterized protein</fullName>
    </submittedName>
</protein>
<dbReference type="AlphaFoldDB" id="A0A8X6VYB8"/>
<proteinExistence type="predicted"/>
<evidence type="ECO:0000313" key="1">
    <source>
        <dbReference type="EMBL" id="GFY24832.1"/>
    </source>
</evidence>
<dbReference type="Proteomes" id="UP000887159">
    <property type="component" value="Unassembled WGS sequence"/>
</dbReference>
<sequence length="105" mass="11628">MCSCRVPNGGPYHYTRHRAHKTILNSGKPHGFSRHGNVHHGAAHRSGTHLKYQCGFAPVFSFVVETSVAEHHYAVLSRETTIIVTVQTVRASPEIVALYVQILVV</sequence>